<protein>
    <recommendedName>
        <fullName evidence="4 9">Heme exporter protein C</fullName>
    </recommendedName>
    <alternativeName>
        <fullName evidence="9">Cytochrome c-type biogenesis protein</fullName>
    </alternativeName>
</protein>
<evidence type="ECO:0000256" key="2">
    <source>
        <dbReference type="ARBA" id="ARBA00004141"/>
    </source>
</evidence>
<dbReference type="RefSeq" id="WP_386715571.1">
    <property type="nucleotide sequence ID" value="NZ_JBHRSZ010000002.1"/>
</dbReference>
<evidence type="ECO:0000256" key="9">
    <source>
        <dbReference type="RuleBase" id="RU364092"/>
    </source>
</evidence>
<keyword evidence="9" id="KW-0997">Cell inner membrane</keyword>
<keyword evidence="9" id="KW-0813">Transport</keyword>
<comment type="caution">
    <text evidence="11">The sequence shown here is derived from an EMBL/GenBank/DDBJ whole genome shotgun (WGS) entry which is preliminary data.</text>
</comment>
<evidence type="ECO:0000256" key="8">
    <source>
        <dbReference type="ARBA" id="ARBA00023136"/>
    </source>
</evidence>
<comment type="function">
    <text evidence="1 9">Required for the export of heme to the periplasm for the biogenesis of c-type cytochromes.</text>
</comment>
<dbReference type="InterPro" id="IPR045062">
    <property type="entry name" value="Cyt_c_biogenesis_CcsA/CcmC"/>
</dbReference>
<organism evidence="11 12">
    <name type="scientific">Litoribrevibacter euphylliae</name>
    <dbReference type="NCBI Taxonomy" id="1834034"/>
    <lineage>
        <taxon>Bacteria</taxon>
        <taxon>Pseudomonadati</taxon>
        <taxon>Pseudomonadota</taxon>
        <taxon>Gammaproteobacteria</taxon>
        <taxon>Oceanospirillales</taxon>
        <taxon>Oceanospirillaceae</taxon>
        <taxon>Litoribrevibacter</taxon>
    </lineage>
</organism>
<name>A0ABV7HAY4_9GAMM</name>
<evidence type="ECO:0000259" key="10">
    <source>
        <dbReference type="Pfam" id="PF01578"/>
    </source>
</evidence>
<evidence type="ECO:0000256" key="1">
    <source>
        <dbReference type="ARBA" id="ARBA00002442"/>
    </source>
</evidence>
<keyword evidence="9" id="KW-1003">Cell membrane</keyword>
<keyword evidence="7 9" id="KW-1133">Transmembrane helix</keyword>
<comment type="similarity">
    <text evidence="3 9">Belongs to the CcmC/CycZ/HelC family.</text>
</comment>
<feature type="domain" description="Cytochrome c assembly protein" evidence="10">
    <location>
        <begin position="18"/>
        <end position="198"/>
    </location>
</feature>
<feature type="transmembrane region" description="Helical" evidence="9">
    <location>
        <begin position="141"/>
        <end position="163"/>
    </location>
</feature>
<sequence length="260" mass="29889">MSLSEATSPGWKARFKRWFHSWASPKWFYEKSERWLPWLSIPAVLLMLVGLGWGLIFAPEDYQQGNSFRIFYLHVPAAFLSQSIFMMMATAGGINLVWRIKLADMAAKHCAPIGASFAVLALATGAIWGKPTWGAWWVWDARLTAMLILLFLYLGVIALYSAIDNRETAGRSTAVLSLVGLVNIPIIKYSVEWWNTLHQPATFTLTEKPAMPFEMWFPALLVVLGFYLFFGWMLFKRMRAEVVEREFKAKWLQQKLIQKK</sequence>
<feature type="transmembrane region" description="Helical" evidence="9">
    <location>
        <begin position="175"/>
        <end position="195"/>
    </location>
</feature>
<keyword evidence="6 9" id="KW-0201">Cytochrome c-type biogenesis</keyword>
<feature type="transmembrane region" description="Helical" evidence="9">
    <location>
        <begin position="110"/>
        <end position="129"/>
    </location>
</feature>
<accession>A0ABV7HAY4</accession>
<reference evidence="12" key="1">
    <citation type="journal article" date="2019" name="Int. J. Syst. Evol. Microbiol.">
        <title>The Global Catalogue of Microorganisms (GCM) 10K type strain sequencing project: providing services to taxonomists for standard genome sequencing and annotation.</title>
        <authorList>
            <consortium name="The Broad Institute Genomics Platform"/>
            <consortium name="The Broad Institute Genome Sequencing Center for Infectious Disease"/>
            <person name="Wu L."/>
            <person name="Ma J."/>
        </authorList>
    </citation>
    <scope>NUCLEOTIDE SEQUENCE [LARGE SCALE GENOMIC DNA]</scope>
    <source>
        <strain evidence="12">KCTC 52438</strain>
    </source>
</reference>
<dbReference type="NCBIfam" id="TIGR01191">
    <property type="entry name" value="ccmC"/>
    <property type="match status" value="1"/>
</dbReference>
<keyword evidence="12" id="KW-1185">Reference proteome</keyword>
<dbReference type="EMBL" id="JBHRSZ010000002">
    <property type="protein sequence ID" value="MFC3149851.1"/>
    <property type="molecule type" value="Genomic_DNA"/>
</dbReference>
<proteinExistence type="inferred from homology"/>
<comment type="subcellular location">
    <subcellularLocation>
        <location evidence="9">Cell inner membrane</location>
    </subcellularLocation>
    <subcellularLocation>
        <location evidence="2">Membrane</location>
        <topology evidence="2">Multi-pass membrane protein</topology>
    </subcellularLocation>
</comment>
<evidence type="ECO:0000256" key="6">
    <source>
        <dbReference type="ARBA" id="ARBA00022748"/>
    </source>
</evidence>
<feature type="transmembrane region" description="Helical" evidence="9">
    <location>
        <begin position="70"/>
        <end position="98"/>
    </location>
</feature>
<evidence type="ECO:0000256" key="5">
    <source>
        <dbReference type="ARBA" id="ARBA00022692"/>
    </source>
</evidence>
<keyword evidence="5 9" id="KW-0812">Transmembrane</keyword>
<dbReference type="PANTHER" id="PTHR30071:SF1">
    <property type="entry name" value="CYTOCHROME B_B6 PROTEIN-RELATED"/>
    <property type="match status" value="1"/>
</dbReference>
<dbReference type="PRINTS" id="PR01386">
    <property type="entry name" value="CCMCBIOGNSIS"/>
</dbReference>
<evidence type="ECO:0000256" key="4">
    <source>
        <dbReference type="ARBA" id="ARBA00016463"/>
    </source>
</evidence>
<evidence type="ECO:0000313" key="12">
    <source>
        <dbReference type="Proteomes" id="UP001595476"/>
    </source>
</evidence>
<feature type="transmembrane region" description="Helical" evidence="9">
    <location>
        <begin position="35"/>
        <end position="58"/>
    </location>
</feature>
<dbReference type="PANTHER" id="PTHR30071">
    <property type="entry name" value="HEME EXPORTER PROTEIN C"/>
    <property type="match status" value="1"/>
</dbReference>
<keyword evidence="8 9" id="KW-0472">Membrane</keyword>
<evidence type="ECO:0000256" key="3">
    <source>
        <dbReference type="ARBA" id="ARBA00005840"/>
    </source>
</evidence>
<gene>
    <name evidence="9" type="primary">ccmC</name>
    <name evidence="11" type="ORF">ACFOEK_02290</name>
</gene>
<dbReference type="InterPro" id="IPR002541">
    <property type="entry name" value="Cyt_c_assembly"/>
</dbReference>
<feature type="transmembrane region" description="Helical" evidence="9">
    <location>
        <begin position="215"/>
        <end position="235"/>
    </location>
</feature>
<dbReference type="Proteomes" id="UP001595476">
    <property type="component" value="Unassembled WGS sequence"/>
</dbReference>
<dbReference type="InterPro" id="IPR003557">
    <property type="entry name" value="Cyt_c_biogenesis_CcmC"/>
</dbReference>
<dbReference type="Pfam" id="PF01578">
    <property type="entry name" value="Cytochrom_C_asm"/>
    <property type="match status" value="1"/>
</dbReference>
<evidence type="ECO:0000313" key="11">
    <source>
        <dbReference type="EMBL" id="MFC3149851.1"/>
    </source>
</evidence>
<evidence type="ECO:0000256" key="7">
    <source>
        <dbReference type="ARBA" id="ARBA00022989"/>
    </source>
</evidence>